<feature type="region of interest" description="Disordered" evidence="1">
    <location>
        <begin position="22"/>
        <end position="53"/>
    </location>
</feature>
<dbReference type="OrthoDB" id="248642at2157"/>
<dbReference type="RefSeq" id="WP_179169394.1">
    <property type="nucleotide sequence ID" value="NZ_CP058529.1"/>
</dbReference>
<dbReference type="InterPro" id="IPR055959">
    <property type="entry name" value="DUF7537"/>
</dbReference>
<reference evidence="2 3" key="1">
    <citation type="submission" date="2020-07" db="EMBL/GenBank/DDBJ databases">
        <title>Gai3-2, isolated from salt lake.</title>
        <authorList>
            <person name="Cui H."/>
            <person name="Shi X."/>
        </authorList>
    </citation>
    <scope>NUCLEOTIDE SEQUENCE [LARGE SCALE GENOMIC DNA]</scope>
    <source>
        <strain evidence="2 3">Gai3-2</strain>
    </source>
</reference>
<evidence type="ECO:0000313" key="3">
    <source>
        <dbReference type="Proteomes" id="UP000509750"/>
    </source>
</evidence>
<proteinExistence type="predicted"/>
<accession>A0A7D5K7V2</accession>
<gene>
    <name evidence="2" type="ORF">HUG10_09755</name>
</gene>
<dbReference type="GeneID" id="56029118"/>
<dbReference type="AlphaFoldDB" id="A0A7D5K7V2"/>
<protein>
    <submittedName>
        <fullName evidence="2">Uncharacterized protein</fullName>
    </submittedName>
</protein>
<dbReference type="PROSITE" id="PS51257">
    <property type="entry name" value="PROKAR_LIPOPROTEIN"/>
    <property type="match status" value="1"/>
</dbReference>
<dbReference type="EMBL" id="CP058529">
    <property type="protein sequence ID" value="QLG27819.1"/>
    <property type="molecule type" value="Genomic_DNA"/>
</dbReference>
<keyword evidence="3" id="KW-1185">Reference proteome</keyword>
<dbReference type="Proteomes" id="UP000509750">
    <property type="component" value="Chromosome"/>
</dbReference>
<name>A0A7D5K7V2_9EURY</name>
<organism evidence="2 3">
    <name type="scientific">Halorarum halophilum</name>
    <dbReference type="NCBI Taxonomy" id="2743090"/>
    <lineage>
        <taxon>Archaea</taxon>
        <taxon>Methanobacteriati</taxon>
        <taxon>Methanobacteriota</taxon>
        <taxon>Stenosarchaea group</taxon>
        <taxon>Halobacteria</taxon>
        <taxon>Halobacteriales</taxon>
        <taxon>Haloferacaceae</taxon>
        <taxon>Halorarum</taxon>
    </lineage>
</organism>
<sequence>MRTRLVVAVVLLLAGCSGLSGGDDAGGRTVNPNLQGTVSPTASPTPTPEYPSGVTAEGVDPWILANAHHRTLASDGATVRSNRTIVGPDGVTLATVESRYERSGSRVASGFTVGGAAPERVGVPGFDYALWSDGNETATMRTRPDGEAEYSHFTGSPPSSLVVPGTGRDAVYRVLADVNVTVAGPEVVDGETRFPLRAESDRVERVGAPTRSNYSLVASVTEDGVVRSYRVRYEEEREGVGVVSIREEFRVSDLGNTTVPPPQWVEDARQESE</sequence>
<evidence type="ECO:0000256" key="1">
    <source>
        <dbReference type="SAM" id="MobiDB-lite"/>
    </source>
</evidence>
<evidence type="ECO:0000313" key="2">
    <source>
        <dbReference type="EMBL" id="QLG27819.1"/>
    </source>
</evidence>
<dbReference type="Pfam" id="PF24381">
    <property type="entry name" value="DUF7537"/>
    <property type="match status" value="1"/>
</dbReference>
<dbReference type="KEGG" id="halg:HUG10_09755"/>
<feature type="region of interest" description="Disordered" evidence="1">
    <location>
        <begin position="254"/>
        <end position="273"/>
    </location>
</feature>